<keyword evidence="4" id="KW-1185">Reference proteome</keyword>
<dbReference type="Proteomes" id="UP001500220">
    <property type="component" value="Unassembled WGS sequence"/>
</dbReference>
<dbReference type="Pfam" id="PF12028">
    <property type="entry name" value="DUF3515"/>
    <property type="match status" value="1"/>
</dbReference>
<reference evidence="2 3" key="2">
    <citation type="journal article" date="2014" name="Int. J. Syst. Evol. Microbiol.">
        <title>Complete genome sequence of Corynebacterium casei LMG S-19264T (=DSM 44701T), isolated from a smear-ripened cheese.</title>
        <authorList>
            <consortium name="US DOE Joint Genome Institute (JGI-PGF)"/>
            <person name="Walter F."/>
            <person name="Albersmeier A."/>
            <person name="Kalinowski J."/>
            <person name="Ruckert C."/>
        </authorList>
    </citation>
    <scope>NUCLEOTIDE SEQUENCE [LARGE SCALE GENOMIC DNA]</scope>
    <source>
        <strain evidence="2 3">CGMCC 4.7206</strain>
    </source>
</reference>
<dbReference type="EMBL" id="BAAAHC010000017">
    <property type="protein sequence ID" value="GAA0534323.1"/>
    <property type="molecule type" value="Genomic_DNA"/>
</dbReference>
<evidence type="ECO:0000313" key="1">
    <source>
        <dbReference type="EMBL" id="GAA0534323.1"/>
    </source>
</evidence>
<name>A0A917JMK4_9PSEU</name>
<comment type="caution">
    <text evidence="2">The sequence shown here is derived from an EMBL/GenBank/DDBJ whole genome shotgun (WGS) entry which is preliminary data.</text>
</comment>
<dbReference type="AlphaFoldDB" id="A0A917JMK4"/>
<reference evidence="1" key="5">
    <citation type="submission" date="2023-12" db="EMBL/GenBank/DDBJ databases">
        <authorList>
            <person name="Sun Q."/>
            <person name="Inoue M."/>
        </authorList>
    </citation>
    <scope>NUCLEOTIDE SEQUENCE</scope>
    <source>
        <strain evidence="1">JCM 10664</strain>
    </source>
</reference>
<accession>A0A917JMK4</accession>
<proteinExistence type="predicted"/>
<dbReference type="EMBL" id="BMMT01000002">
    <property type="protein sequence ID" value="GGI73410.1"/>
    <property type="molecule type" value="Genomic_DNA"/>
</dbReference>
<protein>
    <recommendedName>
        <fullName evidence="5">DUF3515 domain-containing protein</fullName>
    </recommendedName>
</protein>
<evidence type="ECO:0008006" key="5">
    <source>
        <dbReference type="Google" id="ProtNLM"/>
    </source>
</evidence>
<gene>
    <name evidence="1" type="ORF">GCM10009545_41130</name>
    <name evidence="2" type="ORF">GCM10011581_07940</name>
</gene>
<evidence type="ECO:0000313" key="3">
    <source>
        <dbReference type="Proteomes" id="UP000597989"/>
    </source>
</evidence>
<dbReference type="InterPro" id="IPR021903">
    <property type="entry name" value="DUF3515"/>
</dbReference>
<dbReference type="Proteomes" id="UP000597989">
    <property type="component" value="Unassembled WGS sequence"/>
</dbReference>
<reference evidence="2" key="4">
    <citation type="submission" date="2020-09" db="EMBL/GenBank/DDBJ databases">
        <authorList>
            <person name="Sun Q."/>
            <person name="Zhou Y."/>
        </authorList>
    </citation>
    <scope>NUCLEOTIDE SEQUENCE</scope>
    <source>
        <strain evidence="2">CGMCC 4.7206</strain>
    </source>
</reference>
<reference evidence="1" key="1">
    <citation type="journal article" date="2014" name="Int. J. Syst. Evol. Microbiol.">
        <title>Complete genome of a new Firmicutes species belonging to the dominant human colonic microbiota ('Ruminococcus bicirculans') reveals two chromosomes and a selective capacity to utilize plant glucans.</title>
        <authorList>
            <consortium name="NISC Comparative Sequencing Program"/>
            <person name="Wegmann U."/>
            <person name="Louis P."/>
            <person name="Goesmann A."/>
            <person name="Henrissat B."/>
            <person name="Duncan S.H."/>
            <person name="Flint H.J."/>
        </authorList>
    </citation>
    <scope>NUCLEOTIDE SEQUENCE</scope>
    <source>
        <strain evidence="1">JCM 10664</strain>
    </source>
</reference>
<organism evidence="2 3">
    <name type="scientific">Saccharopolyspora thermophila</name>
    <dbReference type="NCBI Taxonomy" id="89367"/>
    <lineage>
        <taxon>Bacteria</taxon>
        <taxon>Bacillati</taxon>
        <taxon>Actinomycetota</taxon>
        <taxon>Actinomycetes</taxon>
        <taxon>Pseudonocardiales</taxon>
        <taxon>Pseudonocardiaceae</taxon>
        <taxon>Saccharopolyspora</taxon>
    </lineage>
</organism>
<sequence>MPRPVLIVAITLGALLALTVAGIGAYGWYGARQEQQAAEAAEQARRSGPLALAPIPAPQATSPECAAVLAALPRELTVAGARVPRRELAQPAPPATVAWGDAEHDPVTVRCGIDAPAELTPTSQLLDVSGVSWLEISQGGDTSWLAVDRPVYVALSAPGGTGTGPLQDLSAILRDTLPKQPVFR</sequence>
<evidence type="ECO:0000313" key="2">
    <source>
        <dbReference type="EMBL" id="GGI73410.1"/>
    </source>
</evidence>
<evidence type="ECO:0000313" key="4">
    <source>
        <dbReference type="Proteomes" id="UP001500220"/>
    </source>
</evidence>
<reference evidence="4" key="3">
    <citation type="journal article" date="2019" name="Int. J. Syst. Evol. Microbiol.">
        <title>The Global Catalogue of Microorganisms (GCM) 10K type strain sequencing project: providing services to taxonomists for standard genome sequencing and annotation.</title>
        <authorList>
            <consortium name="The Broad Institute Genomics Platform"/>
            <consortium name="The Broad Institute Genome Sequencing Center for Infectious Disease"/>
            <person name="Wu L."/>
            <person name="Ma J."/>
        </authorList>
    </citation>
    <scope>NUCLEOTIDE SEQUENCE [LARGE SCALE GENOMIC DNA]</scope>
    <source>
        <strain evidence="4">JCM 10664</strain>
    </source>
</reference>